<evidence type="ECO:0000256" key="2">
    <source>
        <dbReference type="ARBA" id="ARBA00023002"/>
    </source>
</evidence>
<evidence type="ECO:0000313" key="4">
    <source>
        <dbReference type="EMBL" id="API59743.1"/>
    </source>
</evidence>
<dbReference type="Pfam" id="PF00881">
    <property type="entry name" value="Nitroreductase"/>
    <property type="match status" value="1"/>
</dbReference>
<dbReference type="GO" id="GO:0016491">
    <property type="term" value="F:oxidoreductase activity"/>
    <property type="evidence" value="ECO:0007669"/>
    <property type="project" value="UniProtKB-KW"/>
</dbReference>
<reference evidence="5" key="1">
    <citation type="submission" date="2016-11" db="EMBL/GenBank/DDBJ databases">
        <title>Complete Genome Sequence of alachlor-degrading Sphingomonas sp. strain JJ-A5.</title>
        <authorList>
            <person name="Lee H."/>
            <person name="Ka J.-O."/>
        </authorList>
    </citation>
    <scope>NUCLEOTIDE SEQUENCE [LARGE SCALE GENOMIC DNA]</scope>
    <source>
        <strain evidence="5">JJ-A5</strain>
    </source>
</reference>
<dbReference type="PANTHER" id="PTHR43673">
    <property type="entry name" value="NAD(P)H NITROREDUCTASE YDGI-RELATED"/>
    <property type="match status" value="1"/>
</dbReference>
<evidence type="ECO:0000259" key="3">
    <source>
        <dbReference type="Pfam" id="PF00881"/>
    </source>
</evidence>
<dbReference type="OrthoDB" id="9802510at2"/>
<dbReference type="STRING" id="1921510.BSL82_10810"/>
<keyword evidence="5" id="KW-1185">Reference proteome</keyword>
<name>A0A1L3ZVT5_9SPHN</name>
<protein>
    <submittedName>
        <fullName evidence="4">Nitroreductase</fullName>
    </submittedName>
</protein>
<dbReference type="RefSeq" id="WP_072597535.1">
    <property type="nucleotide sequence ID" value="NZ_CP018221.1"/>
</dbReference>
<dbReference type="SUPFAM" id="SSF55469">
    <property type="entry name" value="FMN-dependent nitroreductase-like"/>
    <property type="match status" value="1"/>
</dbReference>
<evidence type="ECO:0000256" key="1">
    <source>
        <dbReference type="ARBA" id="ARBA00007118"/>
    </source>
</evidence>
<dbReference type="Gene3D" id="3.40.109.10">
    <property type="entry name" value="NADH Oxidase"/>
    <property type="match status" value="1"/>
</dbReference>
<evidence type="ECO:0000313" key="5">
    <source>
        <dbReference type="Proteomes" id="UP000182063"/>
    </source>
</evidence>
<dbReference type="PANTHER" id="PTHR43673:SF10">
    <property type="entry name" value="NADH DEHYDROGENASE_NAD(P)H NITROREDUCTASE XCC3605-RELATED"/>
    <property type="match status" value="1"/>
</dbReference>
<dbReference type="EMBL" id="CP018221">
    <property type="protein sequence ID" value="API59743.1"/>
    <property type="molecule type" value="Genomic_DNA"/>
</dbReference>
<organism evidence="4 5">
    <name type="scientific">Tardibacter chloracetimidivorans</name>
    <dbReference type="NCBI Taxonomy" id="1921510"/>
    <lineage>
        <taxon>Bacteria</taxon>
        <taxon>Pseudomonadati</taxon>
        <taxon>Pseudomonadota</taxon>
        <taxon>Alphaproteobacteria</taxon>
        <taxon>Sphingomonadales</taxon>
        <taxon>Sphingomonadaceae</taxon>
        <taxon>Tardibacter</taxon>
    </lineage>
</organism>
<dbReference type="InterPro" id="IPR029479">
    <property type="entry name" value="Nitroreductase"/>
</dbReference>
<sequence>MSVVGDRQAIIDAVKGRRSIRRFLPTPVADETVLEIIEIAARAPSGQNMQPWLIHFVTGETRDALCRQVTEAADSGERSDDYPYFPTEFREPYLSRRRKVGFDLFAIYGIERNDFEGRKRALLRNFQFFGAPVGLFFTMERDWGLGAWIDLGNIMTNVMTVARAYGLETCPQQAWAEYGRPVRKVLNLPDQHVIVSGMALGYADYEAKENQLVTERAPHQDFVIRHC</sequence>
<comment type="similarity">
    <text evidence="1">Belongs to the nitroreductase family.</text>
</comment>
<dbReference type="Proteomes" id="UP000182063">
    <property type="component" value="Chromosome"/>
</dbReference>
<gene>
    <name evidence="4" type="ORF">BSL82_10810</name>
</gene>
<dbReference type="AlphaFoldDB" id="A0A1L3ZVT5"/>
<dbReference type="InterPro" id="IPR000415">
    <property type="entry name" value="Nitroreductase-like"/>
</dbReference>
<proteinExistence type="inferred from homology"/>
<dbReference type="KEGG" id="sphj:BSL82_10810"/>
<accession>A0A1L3ZVT5</accession>
<dbReference type="CDD" id="cd02136">
    <property type="entry name" value="PnbA_NfnB-like"/>
    <property type="match status" value="1"/>
</dbReference>
<keyword evidence="2" id="KW-0560">Oxidoreductase</keyword>
<feature type="domain" description="Nitroreductase" evidence="3">
    <location>
        <begin position="14"/>
        <end position="202"/>
    </location>
</feature>